<dbReference type="PANTHER" id="PTHR41302:SF2">
    <property type="entry name" value="PRESPORE SPECIFIC TRANSCRIPTIONAL ACTIVATOR RSFA"/>
    <property type="match status" value="1"/>
</dbReference>
<gene>
    <name evidence="2" type="ORF">SAMN05192532_101764</name>
</gene>
<evidence type="ECO:0000313" key="2">
    <source>
        <dbReference type="EMBL" id="SFE41176.1"/>
    </source>
</evidence>
<dbReference type="NCBIfam" id="TIGR02894">
    <property type="entry name" value="DNA_bind_RsfA"/>
    <property type="match status" value="1"/>
</dbReference>
<dbReference type="OrthoDB" id="2845592at2"/>
<evidence type="ECO:0000256" key="1">
    <source>
        <dbReference type="SAM" id="Coils"/>
    </source>
</evidence>
<dbReference type="STRING" id="930128.SAMN05192532_101764"/>
<dbReference type="PANTHER" id="PTHR41302">
    <property type="entry name" value="PRESPORE-SPECIFIC TRANSCRIPTIONAL REGULATOR RSFA-RELATED"/>
    <property type="match status" value="1"/>
</dbReference>
<reference evidence="2 3" key="1">
    <citation type="submission" date="2016-10" db="EMBL/GenBank/DDBJ databases">
        <authorList>
            <person name="de Groot N.N."/>
        </authorList>
    </citation>
    <scope>NUCLEOTIDE SEQUENCE [LARGE SCALE GENOMIC DNA]</scope>
    <source>
        <strain evidence="2 3">DSM 23995</strain>
    </source>
</reference>
<dbReference type="RefSeq" id="WP_091657534.1">
    <property type="nucleotide sequence ID" value="NZ_FONT01000001.1"/>
</dbReference>
<sequence>MTVSRQDAWSADDDILLAEIVLRHVREGSTQLAAFEEAGKKLSRTAAACGFRWNACIRKKYDAAIELARKQREHKSKQTPVEITRSEIFLEQEDISDNTVSVPSESSTMGSKRPDSLSQQLKETIQFLKQVSQHVEKNNQLEITPLLEKKQTLENEKEQLKRELEKVKKDFNRLREDYRALLEVMDKARALSEGALPYLKEEESIKESG</sequence>
<dbReference type="EMBL" id="FONT01000001">
    <property type="protein sequence ID" value="SFE41176.1"/>
    <property type="molecule type" value="Genomic_DNA"/>
</dbReference>
<protein>
    <submittedName>
        <fullName evidence="2">Prespore-specific regulator</fullName>
    </submittedName>
</protein>
<name>A0A1I2ABA7_9BACI</name>
<dbReference type="AlphaFoldDB" id="A0A1I2ABA7"/>
<dbReference type="Proteomes" id="UP000199516">
    <property type="component" value="Unassembled WGS sequence"/>
</dbReference>
<proteinExistence type="predicted"/>
<accession>A0A1I2ABA7</accession>
<dbReference type="InterPro" id="IPR014243">
    <property type="entry name" value="RsfA-like"/>
</dbReference>
<evidence type="ECO:0000313" key="3">
    <source>
        <dbReference type="Proteomes" id="UP000199516"/>
    </source>
</evidence>
<organism evidence="2 3">
    <name type="scientific">Alteribacillus iranensis</name>
    <dbReference type="NCBI Taxonomy" id="930128"/>
    <lineage>
        <taxon>Bacteria</taxon>
        <taxon>Bacillati</taxon>
        <taxon>Bacillota</taxon>
        <taxon>Bacilli</taxon>
        <taxon>Bacillales</taxon>
        <taxon>Bacillaceae</taxon>
        <taxon>Alteribacillus</taxon>
    </lineage>
</organism>
<keyword evidence="3" id="KW-1185">Reference proteome</keyword>
<feature type="coiled-coil region" evidence="1">
    <location>
        <begin position="118"/>
        <end position="191"/>
    </location>
</feature>
<keyword evidence="1" id="KW-0175">Coiled coil</keyword>